<dbReference type="Pfam" id="PF03551">
    <property type="entry name" value="PadR"/>
    <property type="match status" value="1"/>
</dbReference>
<dbReference type="SUPFAM" id="SSF46785">
    <property type="entry name" value="Winged helix' DNA-binding domain"/>
    <property type="match status" value="1"/>
</dbReference>
<dbReference type="GeneID" id="93384452"/>
<dbReference type="PANTHER" id="PTHR33169">
    <property type="entry name" value="PADR-FAMILY TRANSCRIPTIONAL REGULATOR"/>
    <property type="match status" value="1"/>
</dbReference>
<dbReference type="RefSeq" id="WP_004832209.1">
    <property type="nucleotide sequence ID" value="NZ_BHYQ01000001.1"/>
</dbReference>
<sequence length="112" mass="12954">MGRQTNSGALTESVFYILLRLHNPAHGYALMKDIAEMTNNRVNLGAGTLYGALDTLQKKKWIRQLDNEPQDRKIEYIITETGKQFFELELIRLEELMNNARIVKEKNNENNS</sequence>
<dbReference type="Gene3D" id="1.10.10.10">
    <property type="entry name" value="Winged helix-like DNA-binding domain superfamily/Winged helix DNA-binding domain"/>
    <property type="match status" value="1"/>
</dbReference>
<dbReference type="Proteomes" id="UP000031386">
    <property type="component" value="Chromosome"/>
</dbReference>
<dbReference type="InterPro" id="IPR036388">
    <property type="entry name" value="WH-like_DNA-bd_sf"/>
</dbReference>
<evidence type="ECO:0000313" key="2">
    <source>
        <dbReference type="EMBL" id="AIZ36224.1"/>
    </source>
</evidence>
<dbReference type="EMBL" id="JABZRE010000019">
    <property type="protein sequence ID" value="MBF1307225.1"/>
    <property type="molecule type" value="Genomic_DNA"/>
</dbReference>
<accession>A0A0B4S147</accession>
<evidence type="ECO:0000259" key="1">
    <source>
        <dbReference type="Pfam" id="PF03551"/>
    </source>
</evidence>
<name>A0A0B4S147_9FIRM</name>
<reference evidence="2 6" key="1">
    <citation type="submission" date="2014-10" db="EMBL/GenBank/DDBJ databases">
        <title>Complete genome sequence of Parvimonas micra KCOM 1535 (= ChDC B708).</title>
        <authorList>
            <person name="Kook J.-K."/>
            <person name="Park S.-N."/>
            <person name="Lim Y.K."/>
            <person name="Roh H."/>
        </authorList>
    </citation>
    <scope>NUCLEOTIDE SEQUENCE [LARGE SCALE GENOMIC DNA]</scope>
    <source>
        <strain evidence="2">KCOM 1535</strain>
        <strain evidence="6">KCOM 1535 / ChDC B708</strain>
    </source>
</reference>
<organism evidence="2 6">
    <name type="scientific">Parvimonas micra</name>
    <dbReference type="NCBI Taxonomy" id="33033"/>
    <lineage>
        <taxon>Bacteria</taxon>
        <taxon>Bacillati</taxon>
        <taxon>Bacillota</taxon>
        <taxon>Tissierellia</taxon>
        <taxon>Tissierellales</taxon>
        <taxon>Peptoniphilaceae</taxon>
        <taxon>Parvimonas</taxon>
    </lineage>
</organism>
<evidence type="ECO:0000313" key="3">
    <source>
        <dbReference type="EMBL" id="MBF1307225.1"/>
    </source>
</evidence>
<evidence type="ECO:0000313" key="5">
    <source>
        <dbReference type="EMBL" id="WBB30508.1"/>
    </source>
</evidence>
<dbReference type="EMBL" id="CP101412">
    <property type="protein sequence ID" value="WBB30508.1"/>
    <property type="molecule type" value="Genomic_DNA"/>
</dbReference>
<dbReference type="STRING" id="33033.NW74_02080"/>
<dbReference type="KEGG" id="pmic:NW74_02080"/>
<dbReference type="InterPro" id="IPR052509">
    <property type="entry name" value="Metal_resp_DNA-bind_regulator"/>
</dbReference>
<evidence type="ECO:0000313" key="6">
    <source>
        <dbReference type="Proteomes" id="UP000031386"/>
    </source>
</evidence>
<reference evidence="3" key="2">
    <citation type="submission" date="2020-04" db="EMBL/GenBank/DDBJ databases">
        <title>Deep metagenomics examines the oral microbiome during advanced dental caries in children, revealing novel taxa and co-occurrences with host molecules.</title>
        <authorList>
            <person name="Baker J.L."/>
            <person name="Morton J.T."/>
            <person name="Dinis M."/>
            <person name="Alvarez R."/>
            <person name="Tran N.C."/>
            <person name="Knight R."/>
            <person name="Edlund A."/>
        </authorList>
    </citation>
    <scope>NUCLEOTIDE SEQUENCE</scope>
    <source>
        <strain evidence="3">JCVI_23_bin.11</strain>
    </source>
</reference>
<proteinExistence type="predicted"/>
<dbReference type="Proteomes" id="UP001210690">
    <property type="component" value="Chromosome"/>
</dbReference>
<dbReference type="EMBL" id="JANDZV010000004">
    <property type="protein sequence ID" value="MCZ7407887.1"/>
    <property type="molecule type" value="Genomic_DNA"/>
</dbReference>
<protein>
    <submittedName>
        <fullName evidence="2">PadR family transcriptional regulator</fullName>
    </submittedName>
</protein>
<feature type="domain" description="Transcription regulator PadR N-terminal" evidence="1">
    <location>
        <begin position="22"/>
        <end position="86"/>
    </location>
</feature>
<reference evidence="4" key="3">
    <citation type="submission" date="2022-07" db="EMBL/GenBank/DDBJ databases">
        <title>Parvimonas micra travels from the subgingival sulcus of the human oral cavity to the colorectal adenocarcinoma.</title>
        <authorList>
            <person name="Conde-Perez K."/>
            <person name="Buetas E."/>
            <person name="Aja-Macaya P."/>
            <person name="Martin-De Arribas E."/>
            <person name="Iglesias-Corras I."/>
            <person name="Trigo-Tasende N."/>
            <person name="Nasser-Ali M."/>
            <person name="Estevez L.S."/>
            <person name="Rumbo-Feal S."/>
            <person name="Otero-Alen B."/>
            <person name="Noguera J.F."/>
            <person name="Concha A."/>
            <person name="Pardinas-Lopez S."/>
            <person name="Carda-Dieguez M."/>
            <person name="Gomez-Randulfe I."/>
            <person name="Martinez-Lago N."/>
            <person name="Ladra S."/>
            <person name="Aparicio L.A."/>
            <person name="Bou G."/>
            <person name="Mira A."/>
            <person name="Vallejo J.A."/>
            <person name="Poza M."/>
        </authorList>
    </citation>
    <scope>NUCLEOTIDE SEQUENCE</scope>
    <source>
        <strain evidence="5">PM102KC-G-1</strain>
        <strain evidence="4">PM79KC-AC-4</strain>
    </source>
</reference>
<evidence type="ECO:0000313" key="4">
    <source>
        <dbReference type="EMBL" id="MCZ7407887.1"/>
    </source>
</evidence>
<dbReference type="OrthoDB" id="9814826at2"/>
<dbReference type="InterPro" id="IPR005149">
    <property type="entry name" value="Tscrpt_reg_PadR_N"/>
</dbReference>
<dbReference type="EMBL" id="CP009761">
    <property type="protein sequence ID" value="AIZ36224.1"/>
    <property type="molecule type" value="Genomic_DNA"/>
</dbReference>
<keyword evidence="6" id="KW-1185">Reference proteome</keyword>
<dbReference type="PANTHER" id="PTHR33169:SF13">
    <property type="entry name" value="PADR-FAMILY TRANSCRIPTIONAL REGULATOR"/>
    <property type="match status" value="1"/>
</dbReference>
<gene>
    <name evidence="3" type="ORF">HXM94_05565</name>
    <name evidence="5" type="ORF">NM222_05940</name>
    <name evidence="4" type="ORF">NND69_05895</name>
    <name evidence="2" type="ORF">NW74_02080</name>
</gene>
<dbReference type="AlphaFoldDB" id="A0A0B4S147"/>
<dbReference type="InterPro" id="IPR036390">
    <property type="entry name" value="WH_DNA-bd_sf"/>
</dbReference>
<dbReference type="Proteomes" id="UP001141458">
    <property type="component" value="Unassembled WGS sequence"/>
</dbReference>
<dbReference type="Proteomes" id="UP000758611">
    <property type="component" value="Unassembled WGS sequence"/>
</dbReference>